<gene>
    <name evidence="2" type="ORF">MAGb_3740</name>
</gene>
<accession>I5D6E7</accession>
<feature type="transmembrane region" description="Helical" evidence="1">
    <location>
        <begin position="6"/>
        <end position="27"/>
    </location>
</feature>
<comment type="caution">
    <text evidence="2">The sequence shown here is derived from an EMBL/GenBank/DDBJ whole genome shotgun (WGS) entry which is preliminary data.</text>
</comment>
<keyword evidence="1" id="KW-0472">Membrane</keyword>
<sequence>MDGSLTMWIILGVLVGIILAMFIISSAKNKVNKKRKERQDAEFRKKSAEYANLIAIRLKCLMDINEEYLQKFEPSIGAFKMRDIVSVANKYLKTIEDDLEFKEYIISSDSNSEFLKDFITLTHTRCNNWSSQCDFIKFKLERTIAEIDSEYVSERVAQETLKIREFYEKGLIANELAE</sequence>
<dbReference type="AlphaFoldDB" id="I5D6E7"/>
<dbReference type="NCBIfam" id="NF045939">
    <property type="entry name" value="MHJ_0274_fam"/>
    <property type="match status" value="1"/>
</dbReference>
<dbReference type="OrthoDB" id="401106at2"/>
<dbReference type="RefSeq" id="WP_004024122.1">
    <property type="nucleotide sequence ID" value="NZ_AJPR01000006.1"/>
</dbReference>
<evidence type="ECO:0000313" key="2">
    <source>
        <dbReference type="EMBL" id="EIN15256.1"/>
    </source>
</evidence>
<dbReference type="PATRIC" id="fig|1110504.5.peg.375"/>
<dbReference type="Proteomes" id="UP000003181">
    <property type="component" value="Unassembled WGS sequence"/>
</dbReference>
<keyword evidence="1" id="KW-1133">Transmembrane helix</keyword>
<organism evidence="2 3">
    <name type="scientific">Mycoplasmopsis agalactiae 14628</name>
    <dbReference type="NCBI Taxonomy" id="1110504"/>
    <lineage>
        <taxon>Bacteria</taxon>
        <taxon>Bacillati</taxon>
        <taxon>Mycoplasmatota</taxon>
        <taxon>Mycoplasmoidales</taxon>
        <taxon>Metamycoplasmataceae</taxon>
        <taxon>Mycoplasmopsis</taxon>
    </lineage>
</organism>
<evidence type="ECO:0000256" key="1">
    <source>
        <dbReference type="SAM" id="Phobius"/>
    </source>
</evidence>
<dbReference type="EMBL" id="AJPR01000006">
    <property type="protein sequence ID" value="EIN15256.1"/>
    <property type="molecule type" value="Genomic_DNA"/>
</dbReference>
<protein>
    <submittedName>
        <fullName evidence="2">Uncharacterized protein</fullName>
    </submittedName>
</protein>
<keyword evidence="1" id="KW-0812">Transmembrane</keyword>
<reference evidence="2 3" key="1">
    <citation type="journal article" date="2012" name="Appl. Environ. Microbiol.">
        <title>Emergence of Atypical Mycoplasma agalactiae Strains Harboring a New Prophage and Associated with an Alpine Wild Ungulate Mortality Episode.</title>
        <authorList>
            <person name="Tardy F."/>
            <person name="Baranowski E."/>
            <person name="Nouvel L.X."/>
            <person name="Mick V."/>
            <person name="Manso-Silvan L."/>
            <person name="Thiaucourt F."/>
            <person name="Thebault P."/>
            <person name="Breton M."/>
            <person name="Sirand-Pugnet P."/>
            <person name="Blanchard A."/>
            <person name="Garnier A."/>
            <person name="Gibert P."/>
            <person name="Game Y."/>
            <person name="Poumarat F."/>
            <person name="Citti C."/>
        </authorList>
    </citation>
    <scope>NUCLEOTIDE SEQUENCE [LARGE SCALE GENOMIC DNA]</scope>
    <source>
        <strain evidence="2 3">14628</strain>
    </source>
</reference>
<name>I5D6E7_MYCAA</name>
<evidence type="ECO:0000313" key="3">
    <source>
        <dbReference type="Proteomes" id="UP000003181"/>
    </source>
</evidence>
<dbReference type="STRING" id="1110504.MAGb_3740"/>
<proteinExistence type="predicted"/>